<protein>
    <submittedName>
        <fullName evidence="2">Uncharacterized protein</fullName>
    </submittedName>
</protein>
<feature type="transmembrane region" description="Helical" evidence="1">
    <location>
        <begin position="73"/>
        <end position="93"/>
    </location>
</feature>
<sequence>MSYSKELALVESALKRFEGKSLDELKKLEMYFSADEGSRPVLNSFVGIIVGIIIGSFTFNINKVSTKFSDTTSIVFAGILNMVLVAVIGFMHVRLIKNARKANLNLIAIKKLIERKTHESE</sequence>
<evidence type="ECO:0000256" key="1">
    <source>
        <dbReference type="SAM" id="Phobius"/>
    </source>
</evidence>
<keyword evidence="1" id="KW-0812">Transmembrane</keyword>
<organism evidence="2 3">
    <name type="scientific">Cohnella soli</name>
    <dbReference type="NCBI Taxonomy" id="425005"/>
    <lineage>
        <taxon>Bacteria</taxon>
        <taxon>Bacillati</taxon>
        <taxon>Bacillota</taxon>
        <taxon>Bacilli</taxon>
        <taxon>Bacillales</taxon>
        <taxon>Paenibacillaceae</taxon>
        <taxon>Cohnella</taxon>
    </lineage>
</organism>
<reference evidence="3" key="1">
    <citation type="journal article" date="2019" name="Int. J. Syst. Evol. Microbiol.">
        <title>The Global Catalogue of Microorganisms (GCM) 10K type strain sequencing project: providing services to taxonomists for standard genome sequencing and annotation.</title>
        <authorList>
            <consortium name="The Broad Institute Genomics Platform"/>
            <consortium name="The Broad Institute Genome Sequencing Center for Infectious Disease"/>
            <person name="Wu L."/>
            <person name="Ma J."/>
        </authorList>
    </citation>
    <scope>NUCLEOTIDE SEQUENCE [LARGE SCALE GENOMIC DNA]</scope>
    <source>
        <strain evidence="3">CGMCC 1.18575</strain>
    </source>
</reference>
<comment type="caution">
    <text evidence="2">The sequence shown here is derived from an EMBL/GenBank/DDBJ whole genome shotgun (WGS) entry which is preliminary data.</text>
</comment>
<dbReference type="RefSeq" id="WP_378132195.1">
    <property type="nucleotide sequence ID" value="NZ_JBHSMI010000020.1"/>
</dbReference>
<accession>A0ABW0HSB0</accession>
<feature type="transmembrane region" description="Helical" evidence="1">
    <location>
        <begin position="41"/>
        <end position="61"/>
    </location>
</feature>
<evidence type="ECO:0000313" key="3">
    <source>
        <dbReference type="Proteomes" id="UP001596113"/>
    </source>
</evidence>
<name>A0ABW0HSB0_9BACL</name>
<keyword evidence="1" id="KW-1133">Transmembrane helix</keyword>
<proteinExistence type="predicted"/>
<evidence type="ECO:0000313" key="2">
    <source>
        <dbReference type="EMBL" id="MFC5403130.1"/>
    </source>
</evidence>
<keyword evidence="3" id="KW-1185">Reference proteome</keyword>
<gene>
    <name evidence="2" type="ORF">ACFPOF_10355</name>
</gene>
<dbReference type="EMBL" id="JBHSMI010000020">
    <property type="protein sequence ID" value="MFC5403130.1"/>
    <property type="molecule type" value="Genomic_DNA"/>
</dbReference>
<dbReference type="Proteomes" id="UP001596113">
    <property type="component" value="Unassembled WGS sequence"/>
</dbReference>
<keyword evidence="1" id="KW-0472">Membrane</keyword>